<keyword evidence="5 11" id="KW-0808">Transferase</keyword>
<dbReference type="GO" id="GO:0005524">
    <property type="term" value="F:ATP binding"/>
    <property type="evidence" value="ECO:0007669"/>
    <property type="project" value="UniProtKB-UniRule"/>
</dbReference>
<evidence type="ECO:0000256" key="3">
    <source>
        <dbReference type="ARBA" id="ARBA00012154"/>
    </source>
</evidence>
<feature type="binding site" evidence="11">
    <location>
        <position position="71"/>
    </location>
    <ligand>
        <name>substrate</name>
    </ligand>
</feature>
<comment type="catalytic activity">
    <reaction evidence="10 11">
        <text>shikimate + ATP = 3-phosphoshikimate + ADP + H(+)</text>
        <dbReference type="Rhea" id="RHEA:13121"/>
        <dbReference type="ChEBI" id="CHEBI:15378"/>
        <dbReference type="ChEBI" id="CHEBI:30616"/>
        <dbReference type="ChEBI" id="CHEBI:36208"/>
        <dbReference type="ChEBI" id="CHEBI:145989"/>
        <dbReference type="ChEBI" id="CHEBI:456216"/>
        <dbReference type="EC" id="2.7.1.71"/>
    </reaction>
</comment>
<evidence type="ECO:0000256" key="9">
    <source>
        <dbReference type="ARBA" id="ARBA00023141"/>
    </source>
</evidence>
<comment type="cofactor">
    <cofactor evidence="11">
        <name>Mg(2+)</name>
        <dbReference type="ChEBI" id="CHEBI:18420"/>
    </cofactor>
    <text evidence="11">Binds 1 Mg(2+) ion per subunit.</text>
</comment>
<comment type="caution">
    <text evidence="11">Lacks conserved residue(s) required for the propagation of feature annotation.</text>
</comment>
<comment type="subcellular location">
    <subcellularLocation>
        <location evidence="11">Cytoplasm</location>
    </subcellularLocation>
</comment>
<evidence type="ECO:0000256" key="11">
    <source>
        <dbReference type="HAMAP-Rule" id="MF_00109"/>
    </source>
</evidence>
<keyword evidence="11" id="KW-0460">Magnesium</keyword>
<dbReference type="Pfam" id="PF01202">
    <property type="entry name" value="SKI"/>
    <property type="match status" value="1"/>
</dbReference>
<keyword evidence="8 11" id="KW-0067">ATP-binding</keyword>
<dbReference type="EMBL" id="VDCQ01000006">
    <property type="protein sequence ID" value="TNJ67256.1"/>
    <property type="molecule type" value="Genomic_DNA"/>
</dbReference>
<evidence type="ECO:0000256" key="8">
    <source>
        <dbReference type="ARBA" id="ARBA00022840"/>
    </source>
</evidence>
<keyword evidence="11" id="KW-0963">Cytoplasm</keyword>
<keyword evidence="7 11" id="KW-0418">Kinase</keyword>
<evidence type="ECO:0000256" key="4">
    <source>
        <dbReference type="ARBA" id="ARBA00022605"/>
    </source>
</evidence>
<dbReference type="PANTHER" id="PTHR21087">
    <property type="entry name" value="SHIKIMATE KINASE"/>
    <property type="match status" value="1"/>
</dbReference>
<dbReference type="GO" id="GO:0000287">
    <property type="term" value="F:magnesium ion binding"/>
    <property type="evidence" value="ECO:0007669"/>
    <property type="project" value="UniProtKB-UniRule"/>
</dbReference>
<sequence length="159" mass="17302">MGTGKSTVASVLAERLGWSKIDLDTCIEEAEGKTIPEVFAEKGEPYFREVETAALRRELEGRTGQIVATGGGAVLAEENRAIMLDNGLVVALTADAETIISRVKDDPNRPLLRGNAEKSVPELLERRKHAYDFAHVRIDTSDKTAEQIADAIVARLQAD</sequence>
<keyword evidence="13" id="KW-1185">Reference proteome</keyword>
<dbReference type="OrthoDB" id="9800332at2"/>
<comment type="pathway">
    <text evidence="1 11">Metabolic intermediate biosynthesis; chorismate biosynthesis; chorismate from D-erythrose 4-phosphate and phosphoenolpyruvate: step 5/7.</text>
</comment>
<comment type="function">
    <text evidence="11">Catalyzes the specific phosphorylation of the 3-hydroxyl group of shikimic acid using ATP as a cosubstrate.</text>
</comment>
<keyword evidence="4 11" id="KW-0028">Amino-acid biosynthesis</keyword>
<dbReference type="GO" id="GO:0009073">
    <property type="term" value="P:aromatic amino acid family biosynthetic process"/>
    <property type="evidence" value="ECO:0007669"/>
    <property type="project" value="UniProtKB-KW"/>
</dbReference>
<reference evidence="12 13" key="1">
    <citation type="submission" date="2019-05" db="EMBL/GenBank/DDBJ databases">
        <title>We sequenced the genome of Paenibacillus hemerocallicola KCTC 33185 for further insight into its adaptation and study the phylogeny of Paenibacillus.</title>
        <authorList>
            <person name="Narsing Rao M.P."/>
        </authorList>
    </citation>
    <scope>NUCLEOTIDE SEQUENCE [LARGE SCALE GENOMIC DNA]</scope>
    <source>
        <strain evidence="12 13">KCTC 33185</strain>
    </source>
</reference>
<feature type="binding site" evidence="11">
    <location>
        <position position="127"/>
    </location>
    <ligand>
        <name>substrate</name>
    </ligand>
</feature>
<proteinExistence type="inferred from homology"/>
<keyword evidence="6 11" id="KW-0547">Nucleotide-binding</keyword>
<gene>
    <name evidence="11" type="primary">aroK</name>
    <name evidence="12" type="ORF">FE784_06255</name>
</gene>
<evidence type="ECO:0000256" key="6">
    <source>
        <dbReference type="ARBA" id="ARBA00022741"/>
    </source>
</evidence>
<keyword evidence="11" id="KW-0479">Metal-binding</keyword>
<protein>
    <recommendedName>
        <fullName evidence="3 11">Shikimate kinase</fullName>
        <shortName evidence="11">SK</shortName>
        <ecNumber evidence="3 11">2.7.1.71</ecNumber>
    </recommendedName>
</protein>
<dbReference type="EC" id="2.7.1.71" evidence="3 11"/>
<dbReference type="Proteomes" id="UP000307943">
    <property type="component" value="Unassembled WGS sequence"/>
</dbReference>
<dbReference type="PRINTS" id="PR01100">
    <property type="entry name" value="SHIKIMTKNASE"/>
</dbReference>
<evidence type="ECO:0000313" key="13">
    <source>
        <dbReference type="Proteomes" id="UP000307943"/>
    </source>
</evidence>
<comment type="similarity">
    <text evidence="2 11">Belongs to the shikimate kinase family.</text>
</comment>
<feature type="binding site" evidence="11">
    <location>
        <position position="24"/>
    </location>
    <ligand>
        <name>substrate</name>
    </ligand>
</feature>
<dbReference type="GO" id="GO:0008652">
    <property type="term" value="P:amino acid biosynthetic process"/>
    <property type="evidence" value="ECO:0007669"/>
    <property type="project" value="UniProtKB-KW"/>
</dbReference>
<comment type="caution">
    <text evidence="12">The sequence shown here is derived from an EMBL/GenBank/DDBJ whole genome shotgun (WGS) entry which is preliminary data.</text>
</comment>
<dbReference type="InterPro" id="IPR031322">
    <property type="entry name" value="Shikimate/glucono_kinase"/>
</dbReference>
<feature type="binding site" evidence="11">
    <location>
        <begin position="2"/>
        <end position="7"/>
    </location>
    <ligand>
        <name>ATP</name>
        <dbReference type="ChEBI" id="CHEBI:30616"/>
    </ligand>
</feature>
<dbReference type="UniPathway" id="UPA00053">
    <property type="reaction ID" value="UER00088"/>
</dbReference>
<feature type="binding site" evidence="11">
    <location>
        <position position="48"/>
    </location>
    <ligand>
        <name>substrate</name>
    </ligand>
</feature>
<evidence type="ECO:0000256" key="5">
    <source>
        <dbReference type="ARBA" id="ARBA00022679"/>
    </source>
</evidence>
<comment type="subunit">
    <text evidence="11">Monomer.</text>
</comment>
<keyword evidence="9 11" id="KW-0057">Aromatic amino acid biosynthesis</keyword>
<feature type="binding site" evidence="11">
    <location>
        <position position="109"/>
    </location>
    <ligand>
        <name>ATP</name>
        <dbReference type="ChEBI" id="CHEBI:30616"/>
    </ligand>
</feature>
<dbReference type="InterPro" id="IPR023000">
    <property type="entry name" value="Shikimate_kinase_CS"/>
</dbReference>
<accession>A0A5C4TF21</accession>
<evidence type="ECO:0000256" key="1">
    <source>
        <dbReference type="ARBA" id="ARBA00004842"/>
    </source>
</evidence>
<evidence type="ECO:0000256" key="2">
    <source>
        <dbReference type="ARBA" id="ARBA00006997"/>
    </source>
</evidence>
<dbReference type="InterPro" id="IPR000623">
    <property type="entry name" value="Shikimate_kinase/TSH1"/>
</dbReference>
<evidence type="ECO:0000256" key="7">
    <source>
        <dbReference type="ARBA" id="ARBA00022777"/>
    </source>
</evidence>
<dbReference type="HAMAP" id="MF_00109">
    <property type="entry name" value="Shikimate_kinase"/>
    <property type="match status" value="1"/>
</dbReference>
<evidence type="ECO:0000313" key="12">
    <source>
        <dbReference type="EMBL" id="TNJ67256.1"/>
    </source>
</evidence>
<dbReference type="GO" id="GO:0004765">
    <property type="term" value="F:shikimate kinase activity"/>
    <property type="evidence" value="ECO:0007669"/>
    <property type="project" value="UniProtKB-UniRule"/>
</dbReference>
<organism evidence="12 13">
    <name type="scientific">Paenibacillus hemerocallicola</name>
    <dbReference type="NCBI Taxonomy" id="1172614"/>
    <lineage>
        <taxon>Bacteria</taxon>
        <taxon>Bacillati</taxon>
        <taxon>Bacillota</taxon>
        <taxon>Bacilli</taxon>
        <taxon>Bacillales</taxon>
        <taxon>Paenibacillaceae</taxon>
        <taxon>Paenibacillus</taxon>
    </lineage>
</organism>
<dbReference type="SUPFAM" id="SSF52540">
    <property type="entry name" value="P-loop containing nucleoside triphosphate hydrolases"/>
    <property type="match status" value="1"/>
</dbReference>
<evidence type="ECO:0000256" key="10">
    <source>
        <dbReference type="ARBA" id="ARBA00048567"/>
    </source>
</evidence>
<dbReference type="PROSITE" id="PS01128">
    <property type="entry name" value="SHIKIMATE_KINASE"/>
    <property type="match status" value="1"/>
</dbReference>
<dbReference type="PANTHER" id="PTHR21087:SF16">
    <property type="entry name" value="SHIKIMATE KINASE 1, CHLOROPLASTIC"/>
    <property type="match status" value="1"/>
</dbReference>
<name>A0A5C4TF21_9BACL</name>
<dbReference type="CDD" id="cd00464">
    <property type="entry name" value="SK"/>
    <property type="match status" value="1"/>
</dbReference>
<dbReference type="GO" id="GO:0009423">
    <property type="term" value="P:chorismate biosynthetic process"/>
    <property type="evidence" value="ECO:0007669"/>
    <property type="project" value="UniProtKB-UniRule"/>
</dbReference>
<feature type="binding site" evidence="11">
    <location>
        <position position="6"/>
    </location>
    <ligand>
        <name>Mg(2+)</name>
        <dbReference type="ChEBI" id="CHEBI:18420"/>
    </ligand>
</feature>
<dbReference type="Gene3D" id="3.40.50.300">
    <property type="entry name" value="P-loop containing nucleotide triphosphate hydrolases"/>
    <property type="match status" value="1"/>
</dbReference>
<dbReference type="GO" id="GO:0005829">
    <property type="term" value="C:cytosol"/>
    <property type="evidence" value="ECO:0007669"/>
    <property type="project" value="TreeGrafter"/>
</dbReference>
<dbReference type="AlphaFoldDB" id="A0A5C4TF21"/>
<dbReference type="InterPro" id="IPR027417">
    <property type="entry name" value="P-loop_NTPase"/>
</dbReference>